<dbReference type="AlphaFoldDB" id="A0A3D0WA66"/>
<proteinExistence type="predicted"/>
<sequence>MRYRAADRASLRIVPLDVLTAIYHRASGQTHIVEAPVPEILAALGEETMGVEAILDRLARDYALVDPDPAALTDRLEELAAAGLVARA</sequence>
<protein>
    <submittedName>
        <fullName evidence="1">HPr-rel-A system PqqD family peptide chaperone</fullName>
    </submittedName>
</protein>
<dbReference type="NCBIfam" id="TIGR04353">
    <property type="entry name" value="PqqD_rel_X"/>
    <property type="match status" value="1"/>
</dbReference>
<organism evidence="1 2">
    <name type="scientific">Sphingomonas bacterium</name>
    <dbReference type="NCBI Taxonomy" id="1895847"/>
    <lineage>
        <taxon>Bacteria</taxon>
        <taxon>Pseudomonadati</taxon>
        <taxon>Pseudomonadota</taxon>
        <taxon>Alphaproteobacteria</taxon>
        <taxon>Sphingomonadales</taxon>
        <taxon>Sphingomonadaceae</taxon>
        <taxon>Sphingomonas</taxon>
    </lineage>
</organism>
<comment type="caution">
    <text evidence="1">The sequence shown here is derived from an EMBL/GenBank/DDBJ whole genome shotgun (WGS) entry which is preliminary data.</text>
</comment>
<gene>
    <name evidence="1" type="ORF">DEP91_05160</name>
</gene>
<evidence type="ECO:0000313" key="2">
    <source>
        <dbReference type="Proteomes" id="UP000262699"/>
    </source>
</evidence>
<dbReference type="InterPro" id="IPR027599">
    <property type="entry name" value="PqqD-rel_X"/>
</dbReference>
<reference evidence="1 2" key="1">
    <citation type="journal article" date="2018" name="Nat. Biotechnol.">
        <title>A standardized bacterial taxonomy based on genome phylogeny substantially revises the tree of life.</title>
        <authorList>
            <person name="Parks D.H."/>
            <person name="Chuvochina M."/>
            <person name="Waite D.W."/>
            <person name="Rinke C."/>
            <person name="Skarshewski A."/>
            <person name="Chaumeil P.A."/>
            <person name="Hugenholtz P."/>
        </authorList>
    </citation>
    <scope>NUCLEOTIDE SEQUENCE [LARGE SCALE GENOMIC DNA]</scope>
    <source>
        <strain evidence="1">UBA9015</strain>
    </source>
</reference>
<evidence type="ECO:0000313" key="1">
    <source>
        <dbReference type="EMBL" id="HCB75550.1"/>
    </source>
</evidence>
<dbReference type="EMBL" id="DOYJ01000146">
    <property type="protein sequence ID" value="HCB75550.1"/>
    <property type="molecule type" value="Genomic_DNA"/>
</dbReference>
<name>A0A3D0WA66_9SPHN</name>
<accession>A0A3D0WA66</accession>
<dbReference type="Proteomes" id="UP000262699">
    <property type="component" value="Unassembled WGS sequence"/>
</dbReference>